<name>A0A7G5N1F4_9FIRM</name>
<dbReference type="EMBL" id="CP039126">
    <property type="protein sequence ID" value="QMW80697.1"/>
    <property type="molecule type" value="Genomic_DNA"/>
</dbReference>
<protein>
    <submittedName>
        <fullName evidence="1">YkgJ family cysteine cluster protein</fullName>
    </submittedName>
</protein>
<sequence length="139" mass="16105">MENVSVFEYVRKGMEDNLYNYTKGGKCSGCGNCCSNFLPMSQKEVDAIHRYIRKHNIKECKHLLPVAASVLDMTCPFLDTDKKTEKCRIYPVRPEICKQFICDNAQRAKHNRKLLGQTRTVIDVRKEFFDESNFTERGA</sequence>
<dbReference type="GeneID" id="75053821"/>
<dbReference type="RefSeq" id="WP_018596606.1">
    <property type="nucleotide sequence ID" value="NZ_CABLBP010000031.1"/>
</dbReference>
<organism evidence="1 2">
    <name type="scientific">Blautia producta</name>
    <dbReference type="NCBI Taxonomy" id="33035"/>
    <lineage>
        <taxon>Bacteria</taxon>
        <taxon>Bacillati</taxon>
        <taxon>Bacillota</taxon>
        <taxon>Clostridia</taxon>
        <taxon>Lachnospirales</taxon>
        <taxon>Lachnospiraceae</taxon>
        <taxon>Blautia</taxon>
    </lineage>
</organism>
<accession>A0A7G5N1F4</accession>
<dbReference type="Proteomes" id="UP000515789">
    <property type="component" value="Chromosome"/>
</dbReference>
<gene>
    <name evidence="1" type="ORF">E5259_25685</name>
</gene>
<dbReference type="Pfam" id="PF03692">
    <property type="entry name" value="CxxCxxCC"/>
    <property type="match status" value="1"/>
</dbReference>
<reference evidence="1 2" key="1">
    <citation type="submission" date="2019-04" db="EMBL/GenBank/DDBJ databases">
        <authorList>
            <person name="Schori C."/>
            <person name="Ahrens C."/>
        </authorList>
    </citation>
    <scope>NUCLEOTIDE SEQUENCE [LARGE SCALE GENOMIC DNA]</scope>
    <source>
        <strain evidence="1 2">DSM 2950</strain>
    </source>
</reference>
<evidence type="ECO:0000313" key="1">
    <source>
        <dbReference type="EMBL" id="QMW80697.1"/>
    </source>
</evidence>
<dbReference type="InterPro" id="IPR005358">
    <property type="entry name" value="Puta_zinc/iron-chelating_dom"/>
</dbReference>
<dbReference type="AlphaFoldDB" id="A0A7G5N1F4"/>
<proteinExistence type="predicted"/>
<evidence type="ECO:0000313" key="2">
    <source>
        <dbReference type="Proteomes" id="UP000515789"/>
    </source>
</evidence>